<dbReference type="Gene3D" id="2.130.10.30">
    <property type="entry name" value="Regulator of chromosome condensation 1/beta-lactamase-inhibitor protein II"/>
    <property type="match status" value="4"/>
</dbReference>
<dbReference type="InterPro" id="IPR003961">
    <property type="entry name" value="FN3_dom"/>
</dbReference>
<name>A0AAD0YIS4_CHRNA</name>
<evidence type="ECO:0000256" key="2">
    <source>
        <dbReference type="ARBA" id="ARBA00022737"/>
    </source>
</evidence>
<dbReference type="SUPFAM" id="SSF49265">
    <property type="entry name" value="Fibronectin type III"/>
    <property type="match status" value="1"/>
</dbReference>
<keyword evidence="2" id="KW-0677">Repeat</keyword>
<evidence type="ECO:0000313" key="5">
    <source>
        <dbReference type="EMBL" id="AZA90090.1"/>
    </source>
</evidence>
<keyword evidence="1 3" id="KW-0732">Signal</keyword>
<organism evidence="5 6">
    <name type="scientific">Chryseobacterium nakagawai</name>
    <dbReference type="NCBI Taxonomy" id="1241982"/>
    <lineage>
        <taxon>Bacteria</taxon>
        <taxon>Pseudomonadati</taxon>
        <taxon>Bacteroidota</taxon>
        <taxon>Flavobacteriia</taxon>
        <taxon>Flavobacteriales</taxon>
        <taxon>Weeksellaceae</taxon>
        <taxon>Chryseobacterium group</taxon>
        <taxon>Chryseobacterium</taxon>
    </lineage>
</organism>
<dbReference type="CDD" id="cd00063">
    <property type="entry name" value="FN3"/>
    <property type="match status" value="1"/>
</dbReference>
<evidence type="ECO:0000259" key="4">
    <source>
        <dbReference type="PROSITE" id="PS50853"/>
    </source>
</evidence>
<dbReference type="KEGG" id="cnk:EG343_05375"/>
<dbReference type="Proteomes" id="UP000278288">
    <property type="component" value="Chromosome"/>
</dbReference>
<dbReference type="PROSITE" id="PS50853">
    <property type="entry name" value="FN3"/>
    <property type="match status" value="1"/>
</dbReference>
<dbReference type="RefSeq" id="WP_123856663.1">
    <property type="nucleotide sequence ID" value="NZ_CP033923.1"/>
</dbReference>
<protein>
    <submittedName>
        <fullName evidence="5">T9SS C-terminal target domain-containing protein</fullName>
    </submittedName>
</protein>
<dbReference type="EMBL" id="CP033923">
    <property type="protein sequence ID" value="AZA90090.1"/>
    <property type="molecule type" value="Genomic_DNA"/>
</dbReference>
<sequence>MKNYIYSIIALLMAVLCPAQVFVSQAEYFWDTDPGTGNGIAVLASDGSFNSAFEQLTKTGITTPGNGLHKFSIRIKDNTGVWGPVFTNVINVQQNTTSTILALSQAEYFWDTDPGAGNGTPVLAADGSFDSAFEQLTKTGITTPGNGLHKLSVRIKDNTGVWGPVFTNVINVQQNPTSTILALSQAEYFWDTDPGAGNGTPVLAADGNFDSTYEQLVKTGIALPANGLHVFNIRIKDNTGVWGPVFKNVINIETPTTPSGCWQNLSVGDGFSAGIKADGTLWIWGSNDSGQIGNGTTTDRNTPILIGTATDWKSVSIGFSHTIALKTDGTLWAWGRNDYGQLGDGTTINKNMPVQIGTASDWKSIHVSFNQTFAIKADGTLWSWGYNHYGQLGDGTTNNKLVPAQIGTATNWKTVEPGSLHTFAIKTDGTLWGWGYNYYGELGDGTQVSRLSPVQIGTATDWKSAVAGSYHSIALKANGALWAWGSNTFGELGDGTIINKNLPVQIGTETNWNNISAGNGVTFATKTNGTLWSWGNNSKGLLGNGTTGSINTKLPTQVGSSSDNMQSFVGENHVLVKTIDGSLKVCGQNMYGQLGNGNNNNTNSFVSIGCPSICLPPTQFSATNITSSTATISWTGSTPAPTGGYSYLYSTNSVLGGIEGNTSTTTANLANLLPNNTYYWWVASNCVAGQFNWIPAGSFNTLPTTETGCWESVSAGNYHSVGLKTDGTLWTWGKNGAGQLGDGTTNTRITPKQIGTGNNWMKIAAGYAHTVAIKKDGTLWSWGYNSAGQIGDGTTADKMIPTQIGTATDWADISTGDGYTFAIKSNGTLWAWGLNTSGQLGDGTKINKTIPIQIGTANDWKTVAAIVYHTIAIKKDGTLWAWGSNMNGQLGDGTKTEKLIPTKVGTATNWQNASGGVSHTIAIKTDGTLWAWGDNSSGQLGDGTTTGKLNPTQVGTSTDWQSVEGDYYGSSTGIKTDGTLWSWGYNTFGHLGDGTKVPKYIPTKIGTATDRKIVSANVFNKLVISTNGFLSGCGFNDYGQIGDGITVNRTIFVPVACPTSSLAVVEVSTKADQLKVYPNPVQDILTVSLDQKILLVTVYNAAGQLILTKAINDTKGTIDLSALPSGVYMVKVNAANDFVKTVKVIKR</sequence>
<feature type="signal peptide" evidence="3">
    <location>
        <begin position="1"/>
        <end position="21"/>
    </location>
</feature>
<gene>
    <name evidence="5" type="ORF">EG343_05375</name>
</gene>
<proteinExistence type="predicted"/>
<reference evidence="5 6" key="1">
    <citation type="submission" date="2018-11" db="EMBL/GenBank/DDBJ databases">
        <title>Proposal to divide the Flavobacteriaceae and reorganize its genera based on Amino Acid Identity values calculated from whole genome sequences.</title>
        <authorList>
            <person name="Nicholson A.C."/>
            <person name="Gulvik C.A."/>
            <person name="Whitney A.M."/>
            <person name="Humrighouse B.W."/>
            <person name="Bell M."/>
            <person name="Holmes B."/>
            <person name="Steigerwalt A.G."/>
            <person name="Villarma A."/>
            <person name="Sheth M."/>
            <person name="Batra D."/>
            <person name="Pryor J."/>
            <person name="Bernardet J.-F."/>
            <person name="Hugo C."/>
            <person name="Kampfer P."/>
            <person name="Newman J."/>
            <person name="McQuiston J.R."/>
        </authorList>
    </citation>
    <scope>NUCLEOTIDE SEQUENCE [LARGE SCALE GENOMIC DNA]</scope>
    <source>
        <strain evidence="5 6">G0041</strain>
    </source>
</reference>
<dbReference type="InterPro" id="IPR009091">
    <property type="entry name" value="RCC1/BLIP-II"/>
</dbReference>
<dbReference type="Pfam" id="PF18962">
    <property type="entry name" value="Por_Secre_tail"/>
    <property type="match status" value="1"/>
</dbReference>
<dbReference type="InterPro" id="IPR026444">
    <property type="entry name" value="Secre_tail"/>
</dbReference>
<dbReference type="NCBIfam" id="TIGR04183">
    <property type="entry name" value="Por_Secre_tail"/>
    <property type="match status" value="1"/>
</dbReference>
<dbReference type="Pfam" id="PF25390">
    <property type="entry name" value="WD40_RLD"/>
    <property type="match status" value="2"/>
</dbReference>
<evidence type="ECO:0000256" key="3">
    <source>
        <dbReference type="SAM" id="SignalP"/>
    </source>
</evidence>
<dbReference type="Pfam" id="PF00041">
    <property type="entry name" value="fn3"/>
    <property type="match status" value="1"/>
</dbReference>
<dbReference type="InterPro" id="IPR051625">
    <property type="entry name" value="Signaling_Regulatory_Domain"/>
</dbReference>
<keyword evidence="6" id="KW-1185">Reference proteome</keyword>
<accession>A0AAD0YIS4</accession>
<dbReference type="InterPro" id="IPR058923">
    <property type="entry name" value="RCC1-like_dom"/>
</dbReference>
<dbReference type="SUPFAM" id="SSF50985">
    <property type="entry name" value="RCC1/BLIP-II"/>
    <property type="match status" value="2"/>
</dbReference>
<dbReference type="PROSITE" id="PS00626">
    <property type="entry name" value="RCC1_2"/>
    <property type="match status" value="2"/>
</dbReference>
<dbReference type="PROSITE" id="PS50012">
    <property type="entry name" value="RCC1_3"/>
    <property type="match status" value="12"/>
</dbReference>
<feature type="domain" description="Fibronectin type-III" evidence="4">
    <location>
        <begin position="616"/>
        <end position="704"/>
    </location>
</feature>
<evidence type="ECO:0000313" key="6">
    <source>
        <dbReference type="Proteomes" id="UP000278288"/>
    </source>
</evidence>
<feature type="chain" id="PRO_5041955737" evidence="3">
    <location>
        <begin position="22"/>
        <end position="1147"/>
    </location>
</feature>
<dbReference type="AlphaFoldDB" id="A0AAD0YIS4"/>
<dbReference type="InterPro" id="IPR036116">
    <property type="entry name" value="FN3_sf"/>
</dbReference>
<dbReference type="InterPro" id="IPR000408">
    <property type="entry name" value="Reg_chr_condens"/>
</dbReference>
<evidence type="ECO:0000256" key="1">
    <source>
        <dbReference type="ARBA" id="ARBA00022729"/>
    </source>
</evidence>
<dbReference type="PANTHER" id="PTHR22872">
    <property type="entry name" value="BTK-BINDING PROTEIN-RELATED"/>
    <property type="match status" value="1"/>
</dbReference>
<dbReference type="Pfam" id="PF00415">
    <property type="entry name" value="RCC1"/>
    <property type="match status" value="1"/>
</dbReference>
<dbReference type="PRINTS" id="PR00633">
    <property type="entry name" value="RCCNDNSATION"/>
</dbReference>